<evidence type="ECO:0000256" key="2">
    <source>
        <dbReference type="SAM" id="MobiDB-lite"/>
    </source>
</evidence>
<feature type="region of interest" description="Disordered" evidence="2">
    <location>
        <begin position="164"/>
        <end position="205"/>
    </location>
</feature>
<feature type="compositionally biased region" description="Acidic residues" evidence="2">
    <location>
        <begin position="75"/>
        <end position="91"/>
    </location>
</feature>
<name>A0A1Y1HQK8_KLENI</name>
<dbReference type="AlphaFoldDB" id="A0A1Y1HQK8"/>
<organism evidence="3 4">
    <name type="scientific">Klebsormidium nitens</name>
    <name type="common">Green alga</name>
    <name type="synonym">Ulothrix nitens</name>
    <dbReference type="NCBI Taxonomy" id="105231"/>
    <lineage>
        <taxon>Eukaryota</taxon>
        <taxon>Viridiplantae</taxon>
        <taxon>Streptophyta</taxon>
        <taxon>Klebsormidiophyceae</taxon>
        <taxon>Klebsormidiales</taxon>
        <taxon>Klebsormidiaceae</taxon>
        <taxon>Klebsormidium</taxon>
    </lineage>
</organism>
<feature type="compositionally biased region" description="Polar residues" evidence="2">
    <location>
        <begin position="191"/>
        <end position="205"/>
    </location>
</feature>
<gene>
    <name evidence="3" type="ORF">KFL_000660190</name>
</gene>
<protein>
    <submittedName>
        <fullName evidence="3">Uncharacterized protein</fullName>
    </submittedName>
</protein>
<evidence type="ECO:0000256" key="1">
    <source>
        <dbReference type="ARBA" id="ARBA00022794"/>
    </source>
</evidence>
<evidence type="ECO:0000313" key="3">
    <source>
        <dbReference type="EMBL" id="GAQ80924.1"/>
    </source>
</evidence>
<dbReference type="GO" id="GO:0030991">
    <property type="term" value="C:intraciliary transport particle A"/>
    <property type="evidence" value="ECO:0000318"/>
    <property type="project" value="GO_Central"/>
</dbReference>
<keyword evidence="4" id="KW-1185">Reference proteome</keyword>
<dbReference type="Proteomes" id="UP000054558">
    <property type="component" value="Unassembled WGS sequence"/>
</dbReference>
<dbReference type="EMBL" id="DF237015">
    <property type="protein sequence ID" value="GAQ80924.1"/>
    <property type="molecule type" value="Genomic_DNA"/>
</dbReference>
<sequence length="205" mass="21625">MLAAANTAADAESPTGRGAEASAAPPPTSKSGWGVDTVKTDASVASAAAEHRRRRNLSETEESKGPDRSRHNAEMEDEVQEIATLDADETENSSSQVAAPPKQSGLRVQTIRELDRSAHYSLPSTSDTGIDLSLLTSVLCPPAQVAEEDTVWTAEFLLTELQLESNAETDGNATPERDEKQPAQNGLAGSRGNSGRISLATSLKL</sequence>
<dbReference type="GO" id="GO:0035721">
    <property type="term" value="P:intraciliary retrograde transport"/>
    <property type="evidence" value="ECO:0000318"/>
    <property type="project" value="GO_Central"/>
</dbReference>
<dbReference type="OrthoDB" id="206950at2759"/>
<evidence type="ECO:0000313" key="4">
    <source>
        <dbReference type="Proteomes" id="UP000054558"/>
    </source>
</evidence>
<accession>A0A1Y1HQK8</accession>
<dbReference type="PANTHER" id="PTHR33724">
    <property type="entry name" value="INTRAFLAGELLAR TRANSPORT PROTEIN 43 HOMOLOG"/>
    <property type="match status" value="1"/>
</dbReference>
<reference evidence="3 4" key="1">
    <citation type="journal article" date="2014" name="Nat. Commun.">
        <title>Klebsormidium flaccidum genome reveals primary factors for plant terrestrial adaptation.</title>
        <authorList>
            <person name="Hori K."/>
            <person name="Maruyama F."/>
            <person name="Fujisawa T."/>
            <person name="Togashi T."/>
            <person name="Yamamoto N."/>
            <person name="Seo M."/>
            <person name="Sato S."/>
            <person name="Yamada T."/>
            <person name="Mori H."/>
            <person name="Tajima N."/>
            <person name="Moriyama T."/>
            <person name="Ikeuchi M."/>
            <person name="Watanabe M."/>
            <person name="Wada H."/>
            <person name="Kobayashi K."/>
            <person name="Saito M."/>
            <person name="Masuda T."/>
            <person name="Sasaki-Sekimoto Y."/>
            <person name="Mashiguchi K."/>
            <person name="Awai K."/>
            <person name="Shimojima M."/>
            <person name="Masuda S."/>
            <person name="Iwai M."/>
            <person name="Nobusawa T."/>
            <person name="Narise T."/>
            <person name="Kondo S."/>
            <person name="Saito H."/>
            <person name="Sato R."/>
            <person name="Murakawa M."/>
            <person name="Ihara Y."/>
            <person name="Oshima-Yamada Y."/>
            <person name="Ohtaka K."/>
            <person name="Satoh M."/>
            <person name="Sonobe K."/>
            <person name="Ishii M."/>
            <person name="Ohtani R."/>
            <person name="Kanamori-Sato M."/>
            <person name="Honoki R."/>
            <person name="Miyazaki D."/>
            <person name="Mochizuki H."/>
            <person name="Umetsu J."/>
            <person name="Higashi K."/>
            <person name="Shibata D."/>
            <person name="Kamiya Y."/>
            <person name="Sato N."/>
            <person name="Nakamura Y."/>
            <person name="Tabata S."/>
            <person name="Ida S."/>
            <person name="Kurokawa K."/>
            <person name="Ohta H."/>
        </authorList>
    </citation>
    <scope>NUCLEOTIDE SEQUENCE [LARGE SCALE GENOMIC DNA]</scope>
    <source>
        <strain evidence="3 4">NIES-2285</strain>
    </source>
</reference>
<proteinExistence type="predicted"/>
<dbReference type="GO" id="GO:0005929">
    <property type="term" value="C:cilium"/>
    <property type="evidence" value="ECO:0000318"/>
    <property type="project" value="GO_Central"/>
</dbReference>
<dbReference type="OMA" id="IGWGNES"/>
<dbReference type="InterPro" id="IPR029302">
    <property type="entry name" value="IFT43"/>
</dbReference>
<keyword evidence="1" id="KW-0970">Cilium biogenesis/degradation</keyword>
<feature type="compositionally biased region" description="Basic and acidic residues" evidence="2">
    <location>
        <begin position="56"/>
        <end position="74"/>
    </location>
</feature>
<feature type="region of interest" description="Disordered" evidence="2">
    <location>
        <begin position="1"/>
        <end position="107"/>
    </location>
</feature>
<dbReference type="PANTHER" id="PTHR33724:SF1">
    <property type="entry name" value="INTRAFLAGELLAR TRANSPORT PROTEIN 43 HOMOLOG"/>
    <property type="match status" value="1"/>
</dbReference>
<dbReference type="Pfam" id="PF15305">
    <property type="entry name" value="IFT43"/>
    <property type="match status" value="1"/>
</dbReference>